<keyword evidence="5 8" id="KW-0560">Oxidoreductase</keyword>
<evidence type="ECO:0000256" key="4">
    <source>
        <dbReference type="ARBA" id="ARBA00022964"/>
    </source>
</evidence>
<protein>
    <submittedName>
        <fullName evidence="10">1-aminocyclopropane-1-carboxylate oxidase 5-like</fullName>
    </submittedName>
</protein>
<dbReference type="GO" id="GO:0016706">
    <property type="term" value="F:2-oxoglutarate-dependent dioxygenase activity"/>
    <property type="evidence" value="ECO:0007669"/>
    <property type="project" value="UniProtKB-ARBA"/>
</dbReference>
<dbReference type="SUPFAM" id="SSF51197">
    <property type="entry name" value="Clavaminate synthase-like"/>
    <property type="match status" value="1"/>
</dbReference>
<keyword evidence="3 8" id="KW-0479">Metal-binding</keyword>
<comment type="similarity">
    <text evidence="2 8">Belongs to the iron/ascorbate-dependent oxidoreductase family.</text>
</comment>
<dbReference type="GO" id="GO:0009805">
    <property type="term" value="P:coumarin biosynthetic process"/>
    <property type="evidence" value="ECO:0007669"/>
    <property type="project" value="UniProtKB-ARBA"/>
</dbReference>
<dbReference type="PROSITE" id="PS51471">
    <property type="entry name" value="FE2OG_OXY"/>
    <property type="match status" value="1"/>
</dbReference>
<feature type="domain" description="Fe2OG dioxygenase" evidence="9">
    <location>
        <begin position="188"/>
        <end position="288"/>
    </location>
</feature>
<dbReference type="InterPro" id="IPR050295">
    <property type="entry name" value="Plant_2OG-oxidoreductases"/>
</dbReference>
<dbReference type="Proteomes" id="UP000250235">
    <property type="component" value="Unassembled WGS sequence"/>
</dbReference>
<name>A0A2Z7C9Q3_9LAMI</name>
<dbReference type="InterPro" id="IPR027443">
    <property type="entry name" value="IPNS-like_sf"/>
</dbReference>
<dbReference type="GO" id="GO:0002229">
    <property type="term" value="P:defense response to oomycetes"/>
    <property type="evidence" value="ECO:0007669"/>
    <property type="project" value="UniProtKB-ARBA"/>
</dbReference>
<evidence type="ECO:0000259" key="9">
    <source>
        <dbReference type="PROSITE" id="PS51471"/>
    </source>
</evidence>
<evidence type="ECO:0000313" key="10">
    <source>
        <dbReference type="EMBL" id="KZV43482.1"/>
    </source>
</evidence>
<keyword evidence="4" id="KW-0223">Dioxygenase</keyword>
<gene>
    <name evidence="10" type="ORF">F511_09925</name>
</gene>
<comment type="cofactor">
    <cofactor evidence="1">
        <name>L-ascorbate</name>
        <dbReference type="ChEBI" id="CHEBI:38290"/>
    </cofactor>
</comment>
<evidence type="ECO:0000256" key="7">
    <source>
        <dbReference type="ARBA" id="ARBA00052233"/>
    </source>
</evidence>
<dbReference type="EMBL" id="KQ998113">
    <property type="protein sequence ID" value="KZV43482.1"/>
    <property type="molecule type" value="Genomic_DNA"/>
</dbReference>
<dbReference type="Gene3D" id="2.60.120.330">
    <property type="entry name" value="B-lactam Antibiotic, Isopenicillin N Synthase, Chain"/>
    <property type="match status" value="1"/>
</dbReference>
<evidence type="ECO:0000313" key="11">
    <source>
        <dbReference type="Proteomes" id="UP000250235"/>
    </source>
</evidence>
<dbReference type="InterPro" id="IPR044861">
    <property type="entry name" value="IPNS-like_FE2OG_OXY"/>
</dbReference>
<dbReference type="AlphaFoldDB" id="A0A2Z7C9Q3"/>
<dbReference type="InterPro" id="IPR005123">
    <property type="entry name" value="Oxoglu/Fe-dep_dioxygenase_dom"/>
</dbReference>
<evidence type="ECO:0000256" key="6">
    <source>
        <dbReference type="ARBA" id="ARBA00023004"/>
    </source>
</evidence>
<dbReference type="OrthoDB" id="288590at2759"/>
<accession>A0A2Z7C9Q3</accession>
<organism evidence="10 11">
    <name type="scientific">Dorcoceras hygrometricum</name>
    <dbReference type="NCBI Taxonomy" id="472368"/>
    <lineage>
        <taxon>Eukaryota</taxon>
        <taxon>Viridiplantae</taxon>
        <taxon>Streptophyta</taxon>
        <taxon>Embryophyta</taxon>
        <taxon>Tracheophyta</taxon>
        <taxon>Spermatophyta</taxon>
        <taxon>Magnoliopsida</taxon>
        <taxon>eudicotyledons</taxon>
        <taxon>Gunneridae</taxon>
        <taxon>Pentapetalae</taxon>
        <taxon>asterids</taxon>
        <taxon>lamiids</taxon>
        <taxon>Lamiales</taxon>
        <taxon>Gesneriaceae</taxon>
        <taxon>Didymocarpoideae</taxon>
        <taxon>Trichosporeae</taxon>
        <taxon>Loxocarpinae</taxon>
        <taxon>Dorcoceras</taxon>
    </lineage>
</organism>
<keyword evidence="11" id="KW-1185">Reference proteome</keyword>
<dbReference type="GO" id="GO:0046872">
    <property type="term" value="F:metal ion binding"/>
    <property type="evidence" value="ECO:0007669"/>
    <property type="project" value="UniProtKB-KW"/>
</dbReference>
<dbReference type="Pfam" id="PF14226">
    <property type="entry name" value="DIOX_N"/>
    <property type="match status" value="1"/>
</dbReference>
<sequence>MEAQLISNGSRFSTLPRCYVRPEPDRPRNSESEVYHNAPVIDLGCGDRQFIVQQIAAACTNYGFFQVINHGVAKETVEKMLEVAREFFALPVEEKMKLFSNDPSKTTRLSTSSNPHKEKIHNWRDYLRLHCYPLENYARDWPSNPPSFKETVSQYCMEVRELGLRLQEAISEGLGLDKNYINNSLGEQGQHMAINYYPQCPEPELTYGLPAHTDPNTLTILLQEMHVTGLQLLKDGKWLTVRPFPNAFVVNIGDQLQALSNSKYKSTWHRAVVNSHKPRISVASFLCPNNDAIIKAPRQLLDEENNSFYREFTYSEYYEKFWSRNLDEGHCLELFKN</sequence>
<evidence type="ECO:0000256" key="1">
    <source>
        <dbReference type="ARBA" id="ARBA00001961"/>
    </source>
</evidence>
<dbReference type="InterPro" id="IPR026992">
    <property type="entry name" value="DIOX_N"/>
</dbReference>
<dbReference type="PANTHER" id="PTHR47991">
    <property type="entry name" value="OXOGLUTARATE/IRON-DEPENDENT DIOXYGENASE"/>
    <property type="match status" value="1"/>
</dbReference>
<reference evidence="10 11" key="1">
    <citation type="journal article" date="2015" name="Proc. Natl. Acad. Sci. U.S.A.">
        <title>The resurrection genome of Boea hygrometrica: A blueprint for survival of dehydration.</title>
        <authorList>
            <person name="Xiao L."/>
            <person name="Yang G."/>
            <person name="Zhang L."/>
            <person name="Yang X."/>
            <person name="Zhao S."/>
            <person name="Ji Z."/>
            <person name="Zhou Q."/>
            <person name="Hu M."/>
            <person name="Wang Y."/>
            <person name="Chen M."/>
            <person name="Xu Y."/>
            <person name="Jin H."/>
            <person name="Xiao X."/>
            <person name="Hu G."/>
            <person name="Bao F."/>
            <person name="Hu Y."/>
            <person name="Wan P."/>
            <person name="Li L."/>
            <person name="Deng X."/>
            <person name="Kuang T."/>
            <person name="Xiang C."/>
            <person name="Zhu J.K."/>
            <person name="Oliver M.J."/>
            <person name="He Y."/>
        </authorList>
    </citation>
    <scope>NUCLEOTIDE SEQUENCE [LARGE SCALE GENOMIC DNA]</scope>
    <source>
        <strain evidence="11">cv. XS01</strain>
    </source>
</reference>
<dbReference type="GO" id="GO:0002238">
    <property type="term" value="P:response to molecule of fungal origin"/>
    <property type="evidence" value="ECO:0007669"/>
    <property type="project" value="UniProtKB-ARBA"/>
</dbReference>
<evidence type="ECO:0000256" key="2">
    <source>
        <dbReference type="ARBA" id="ARBA00008056"/>
    </source>
</evidence>
<evidence type="ECO:0000256" key="3">
    <source>
        <dbReference type="ARBA" id="ARBA00022723"/>
    </source>
</evidence>
<proteinExistence type="inferred from homology"/>
<dbReference type="Pfam" id="PF03171">
    <property type="entry name" value="2OG-FeII_Oxy"/>
    <property type="match status" value="1"/>
</dbReference>
<evidence type="ECO:0000256" key="8">
    <source>
        <dbReference type="RuleBase" id="RU003682"/>
    </source>
</evidence>
<comment type="catalytic activity">
    <reaction evidence="7">
        <text>salicylate + NADH + O2 + H(+) = 2,3-dihydroxybenzoate + NAD(+) + H2O</text>
        <dbReference type="Rhea" id="RHEA:51792"/>
        <dbReference type="ChEBI" id="CHEBI:15377"/>
        <dbReference type="ChEBI" id="CHEBI:15378"/>
        <dbReference type="ChEBI" id="CHEBI:15379"/>
        <dbReference type="ChEBI" id="CHEBI:30762"/>
        <dbReference type="ChEBI" id="CHEBI:36654"/>
        <dbReference type="ChEBI" id="CHEBI:57540"/>
        <dbReference type="ChEBI" id="CHEBI:57945"/>
    </reaction>
</comment>
<dbReference type="FunFam" id="2.60.120.330:FF:000007">
    <property type="entry name" value="Protein DMR6-like oxygenase 2"/>
    <property type="match status" value="1"/>
</dbReference>
<keyword evidence="6 8" id="KW-0408">Iron</keyword>
<evidence type="ECO:0000256" key="5">
    <source>
        <dbReference type="ARBA" id="ARBA00023002"/>
    </source>
</evidence>